<keyword evidence="5" id="KW-1185">Reference proteome</keyword>
<dbReference type="STRING" id="66420.A0A194QJM2"/>
<reference evidence="4 5" key="1">
    <citation type="journal article" date="2015" name="Nat. Commun.">
        <title>Outbred genome sequencing and CRISPR/Cas9 gene editing in butterflies.</title>
        <authorList>
            <person name="Li X."/>
            <person name="Fan D."/>
            <person name="Zhang W."/>
            <person name="Liu G."/>
            <person name="Zhang L."/>
            <person name="Zhao L."/>
            <person name="Fang X."/>
            <person name="Chen L."/>
            <person name="Dong Y."/>
            <person name="Chen Y."/>
            <person name="Ding Y."/>
            <person name="Zhao R."/>
            <person name="Feng M."/>
            <person name="Zhu Y."/>
            <person name="Feng Y."/>
            <person name="Jiang X."/>
            <person name="Zhu D."/>
            <person name="Xiang H."/>
            <person name="Feng X."/>
            <person name="Li S."/>
            <person name="Wang J."/>
            <person name="Zhang G."/>
            <person name="Kronforst M.R."/>
            <person name="Wang W."/>
        </authorList>
    </citation>
    <scope>NUCLEOTIDE SEQUENCE [LARGE SCALE GENOMIC DNA]</scope>
    <source>
        <strain evidence="4">Ya'a_city_454_Px</strain>
        <tissue evidence="4">Whole body</tissue>
    </source>
</reference>
<gene>
    <name evidence="4" type="ORF">RR46_04263</name>
</gene>
<dbReference type="AlphaFoldDB" id="A0A194QJM2"/>
<dbReference type="SUPFAM" id="SSF55797">
    <property type="entry name" value="PR-1-like"/>
    <property type="match status" value="1"/>
</dbReference>
<dbReference type="Proteomes" id="UP000053268">
    <property type="component" value="Unassembled WGS sequence"/>
</dbReference>
<organism evidence="4 5">
    <name type="scientific">Papilio xuthus</name>
    <name type="common">Asian swallowtail butterfly</name>
    <dbReference type="NCBI Taxonomy" id="66420"/>
    <lineage>
        <taxon>Eukaryota</taxon>
        <taxon>Metazoa</taxon>
        <taxon>Ecdysozoa</taxon>
        <taxon>Arthropoda</taxon>
        <taxon>Hexapoda</taxon>
        <taxon>Insecta</taxon>
        <taxon>Pterygota</taxon>
        <taxon>Neoptera</taxon>
        <taxon>Endopterygota</taxon>
        <taxon>Lepidoptera</taxon>
        <taxon>Glossata</taxon>
        <taxon>Ditrysia</taxon>
        <taxon>Papilionoidea</taxon>
        <taxon>Papilionidae</taxon>
        <taxon>Papilioninae</taxon>
        <taxon>Papilio</taxon>
    </lineage>
</organism>
<proteinExistence type="predicted"/>
<feature type="domain" description="SCP" evidence="3">
    <location>
        <begin position="111"/>
        <end position="307"/>
    </location>
</feature>
<dbReference type="SMART" id="SM00198">
    <property type="entry name" value="SCP"/>
    <property type="match status" value="1"/>
</dbReference>
<evidence type="ECO:0000256" key="2">
    <source>
        <dbReference type="ARBA" id="ARBA00022525"/>
    </source>
</evidence>
<sequence>MDRKYILFALSYRNSGLRSKRLAWLGYVMRRDDDISKKAWSILLIYLSTLDELTCSRVLDAVNQKSVYVSEYCPKMQYCKEGTHVMCMFYDKEKEMGPHCLNSPNITITPVLASKLLEISNAIRSKVALGREKGKDGNPLPKGFGMLRLQWDEELATFAQVLANQCVLRHDICRATKTFPDPGQTAGLVRYTYPDWNSISRSFPSGDDNVPGLTEEKLIYAIKQSTKSWYIQKTSVSSDMIMNYPDWLQHPTKHAGKLYLEMVTGHATHMGCGISAYTEYTYRNNFAAMSYNSVQVICNFSARPTPGTSVYNTEPPIDAPPGTQCGCPPGFDEDEDCLCTESFNYRPFSKDKPSCNGKNCVPPIVLLPIIAMEDAPPHKLKSRRYNNDTEEQFENIDIFSNDNADNSIHGKEAYMTSDFEKTLREARINLQQARALTHKENTWKIHNGYFGKSSLAPENRQTAPQPTDVGRTVTKHNSRKSIFSNVNNFKLPVKVLIKKDVLPRKDFAKVQNLVNKYLNKKRNFTLTQPSEKENKIHIKVNQDIFSNDSISKIYAKSTNVNADQKVMHLLDNLEQEVNHINFDQNEKEILDSKLRKIYGRISNEPKKLISRKLEDNYKIKNNEERENFLKYENRVNEHLMNVQREPQIYLRDTKNGRTLNFDDTNYQNRLLEKERDYEDNLGTLKKRLEKPINDNVYDINANLNFNRLLDRNTRTMNAIVEYSHGHDNTLRDITNYRNDEINRRNIRKNDLPDERYVSKNYQDPREKNYYPVSHMLSDGQLNYKRRKYYQDKLDYLERKLQKVRNHRRHNKPNENRQLRPFKVDRNEVEVRPSQQKIRKNIFYIPDRARSNLASQNDMDEYMSISNLRFPSANLKRISRHVELEQRDVLSHILNKKQQHILKDNKNQFMKRALKILEIKIRRLLKLKKKSRKATKPKMLNQKQ</sequence>
<comment type="subcellular location">
    <subcellularLocation>
        <location evidence="1">Secreted</location>
    </subcellularLocation>
</comment>
<dbReference type="GO" id="GO:0005576">
    <property type="term" value="C:extracellular region"/>
    <property type="evidence" value="ECO:0007669"/>
    <property type="project" value="UniProtKB-SubCell"/>
</dbReference>
<protein>
    <submittedName>
        <fullName evidence="4">Venom allergen 3</fullName>
    </submittedName>
</protein>
<dbReference type="InterPro" id="IPR035940">
    <property type="entry name" value="CAP_sf"/>
</dbReference>
<evidence type="ECO:0000313" key="5">
    <source>
        <dbReference type="Proteomes" id="UP000053268"/>
    </source>
</evidence>
<dbReference type="EMBL" id="KQ459144">
    <property type="protein sequence ID" value="KPJ03651.1"/>
    <property type="molecule type" value="Genomic_DNA"/>
</dbReference>
<dbReference type="InterPro" id="IPR002413">
    <property type="entry name" value="V5_allergen-like"/>
</dbReference>
<dbReference type="Pfam" id="PF00188">
    <property type="entry name" value="CAP"/>
    <property type="match status" value="1"/>
</dbReference>
<dbReference type="PRINTS" id="PR00838">
    <property type="entry name" value="V5ALLERGEN"/>
</dbReference>
<evidence type="ECO:0000259" key="3">
    <source>
        <dbReference type="SMART" id="SM00198"/>
    </source>
</evidence>
<keyword evidence="2" id="KW-0964">Secreted</keyword>
<dbReference type="InterPro" id="IPR014044">
    <property type="entry name" value="CAP_dom"/>
</dbReference>
<dbReference type="Gene3D" id="3.40.33.10">
    <property type="entry name" value="CAP"/>
    <property type="match status" value="1"/>
</dbReference>
<accession>A0A194QJM2</accession>
<evidence type="ECO:0000313" key="4">
    <source>
        <dbReference type="EMBL" id="KPJ03651.1"/>
    </source>
</evidence>
<name>A0A194QJM2_PAPXU</name>
<dbReference type="CDD" id="cd05380">
    <property type="entry name" value="CAP_euk"/>
    <property type="match status" value="1"/>
</dbReference>
<evidence type="ECO:0000256" key="1">
    <source>
        <dbReference type="ARBA" id="ARBA00004613"/>
    </source>
</evidence>